<dbReference type="Proteomes" id="UP000602647">
    <property type="component" value="Unassembled WGS sequence"/>
</dbReference>
<organism evidence="6 7">
    <name type="scientific">Zhenpiania hominis</name>
    <dbReference type="NCBI Taxonomy" id="2763644"/>
    <lineage>
        <taxon>Bacteria</taxon>
        <taxon>Bacillati</taxon>
        <taxon>Bacillota</taxon>
        <taxon>Clostridia</taxon>
        <taxon>Peptostreptococcales</taxon>
        <taxon>Anaerovoracaceae</taxon>
        <taxon>Zhenpiania</taxon>
    </lineage>
</organism>
<evidence type="ECO:0000256" key="2">
    <source>
        <dbReference type="SAM" id="MobiDB-lite"/>
    </source>
</evidence>
<name>A0A923NR71_9FIRM</name>
<keyword evidence="1 4" id="KW-0732">Signal</keyword>
<evidence type="ECO:0000259" key="5">
    <source>
        <dbReference type="Pfam" id="PF13205"/>
    </source>
</evidence>
<feature type="compositionally biased region" description="Basic and acidic residues" evidence="2">
    <location>
        <begin position="172"/>
        <end position="182"/>
    </location>
</feature>
<keyword evidence="3" id="KW-1133">Transmembrane helix</keyword>
<gene>
    <name evidence="6" type="ORF">H9L42_15360</name>
</gene>
<dbReference type="Pfam" id="PF13205">
    <property type="entry name" value="Big_5"/>
    <property type="match status" value="1"/>
</dbReference>
<evidence type="ECO:0000313" key="6">
    <source>
        <dbReference type="EMBL" id="MBC6681200.1"/>
    </source>
</evidence>
<keyword evidence="3" id="KW-0472">Membrane</keyword>
<dbReference type="RefSeq" id="WP_187304297.1">
    <property type="nucleotide sequence ID" value="NZ_CBCTQH010000013.1"/>
</dbReference>
<protein>
    <submittedName>
        <fullName evidence="6">Ig-like domain-containing protein</fullName>
    </submittedName>
</protein>
<proteinExistence type="predicted"/>
<evidence type="ECO:0000256" key="3">
    <source>
        <dbReference type="SAM" id="Phobius"/>
    </source>
</evidence>
<evidence type="ECO:0000256" key="1">
    <source>
        <dbReference type="ARBA" id="ARBA00022729"/>
    </source>
</evidence>
<feature type="transmembrane region" description="Helical" evidence="3">
    <location>
        <begin position="146"/>
        <end position="164"/>
    </location>
</feature>
<feature type="compositionally biased region" description="Basic and acidic residues" evidence="2">
    <location>
        <begin position="228"/>
        <end position="243"/>
    </location>
</feature>
<feature type="domain" description="SbsA Ig-like" evidence="5">
    <location>
        <begin position="29"/>
        <end position="139"/>
    </location>
</feature>
<evidence type="ECO:0000313" key="7">
    <source>
        <dbReference type="Proteomes" id="UP000602647"/>
    </source>
</evidence>
<comment type="caution">
    <text evidence="6">The sequence shown here is derived from an EMBL/GenBank/DDBJ whole genome shotgun (WGS) entry which is preliminary data.</text>
</comment>
<evidence type="ECO:0000256" key="4">
    <source>
        <dbReference type="SAM" id="SignalP"/>
    </source>
</evidence>
<keyword evidence="3" id="KW-0812">Transmembrane</keyword>
<sequence>MKRTGVLLCLLLMMMLMSASVCFAEEGGLKIEAQYPENGATGTAVENASLKIWFNQDVRPQSEQVRQANEKAIKLVDEKGKNIPIYVAYSPDEEGLMMVLSDNSAQIQGDTEYTLTIDPSFQAASGDTLAEGDKVSFTTLNQSQATTVNMIMMGVMMVGMIFFTSRSMKKQQEKEKAAKGKTETVNPYKEAKRTGKSVEEIVEKDKKNKEKQAAAAAKRASKNQRAKAAKEKADKNTSSDKKRVAGPRPISAAGGKYKPAKKKAQKSQQNQQKKGNTRPKNQTGKQRNTKNKSKKK</sequence>
<feature type="compositionally biased region" description="Basic and acidic residues" evidence="2">
    <location>
        <begin position="189"/>
        <end position="212"/>
    </location>
</feature>
<reference evidence="6" key="1">
    <citation type="submission" date="2020-08" db="EMBL/GenBank/DDBJ databases">
        <title>Genome public.</title>
        <authorList>
            <person name="Liu C."/>
            <person name="Sun Q."/>
        </authorList>
    </citation>
    <scope>NUCLEOTIDE SEQUENCE</scope>
    <source>
        <strain evidence="6">BX12</strain>
    </source>
</reference>
<feature type="signal peptide" evidence="4">
    <location>
        <begin position="1"/>
        <end position="24"/>
    </location>
</feature>
<feature type="compositionally biased region" description="Basic residues" evidence="2">
    <location>
        <begin position="287"/>
        <end position="296"/>
    </location>
</feature>
<dbReference type="EMBL" id="JACRYT010000028">
    <property type="protein sequence ID" value="MBC6681200.1"/>
    <property type="molecule type" value="Genomic_DNA"/>
</dbReference>
<feature type="region of interest" description="Disordered" evidence="2">
    <location>
        <begin position="172"/>
        <end position="296"/>
    </location>
</feature>
<dbReference type="InterPro" id="IPR032812">
    <property type="entry name" value="SbsA_Ig"/>
</dbReference>
<dbReference type="AlphaFoldDB" id="A0A923NR71"/>
<feature type="chain" id="PRO_5036905198" evidence="4">
    <location>
        <begin position="25"/>
        <end position="296"/>
    </location>
</feature>
<keyword evidence="7" id="KW-1185">Reference proteome</keyword>
<accession>A0A923NR71</accession>